<proteinExistence type="predicted"/>
<evidence type="ECO:0008006" key="3">
    <source>
        <dbReference type="Google" id="ProtNLM"/>
    </source>
</evidence>
<evidence type="ECO:0000313" key="1">
    <source>
        <dbReference type="EMBL" id="KAA8493987.1"/>
    </source>
</evidence>
<accession>A0A5J4YU97</accession>
<evidence type="ECO:0000313" key="2">
    <source>
        <dbReference type="Proteomes" id="UP000324585"/>
    </source>
</evidence>
<dbReference type="Proteomes" id="UP000324585">
    <property type="component" value="Unassembled WGS sequence"/>
</dbReference>
<protein>
    <recommendedName>
        <fullName evidence="3">SWIM-type domain-containing protein</fullName>
    </recommendedName>
</protein>
<gene>
    <name evidence="1" type="ORF">FVE85_3962</name>
</gene>
<dbReference type="AlphaFoldDB" id="A0A5J4YU97"/>
<sequence>MPTNPLRSAEASKLLRLVASDSGQRVSATVAGLSLASNLFEMLARLGLQVNVPSKLLPVRTIYSSVLEHVDFLKGGSNTYKFRTKINAMMQYVCRAEEAAGFCRSQLRLRTKSRRNPFDRDAPQQELYSGSSFVPGYAKTLAESGKLRPWCCVDATFARSTVEGAGNYMFLVTLDADDALIVLALAHTTGNEDVPAWSFALDHCIQSLPASFAPRHFDHFVVTSDTGKALESDEIQTLLRSKIQGYKWSSCTFHTAQNVAKKWGKEACESFKKWLGVLTEEGWSRAWQFFAAQHPEAAAWLPPQEQWHPVSLPHATMGRISSQAVESTNHHLESVRGVCALFALRETVTHTAARFEITAEKPKRAALLKPSRECKRAEAEKIPFIVVRELPSHGLEDLVHVTLSTATGGQHVMQVALDLSAYDCACGYAKTYGEPCNHI</sequence>
<keyword evidence="2" id="KW-1185">Reference proteome</keyword>
<dbReference type="EMBL" id="VRMN01000005">
    <property type="protein sequence ID" value="KAA8493987.1"/>
    <property type="molecule type" value="Genomic_DNA"/>
</dbReference>
<name>A0A5J4YU97_PORPP</name>
<reference evidence="2" key="1">
    <citation type="journal article" date="2019" name="Nat. Commun.">
        <title>Expansion of phycobilisome linker gene families in mesophilic red algae.</title>
        <authorList>
            <person name="Lee J."/>
            <person name="Kim D."/>
            <person name="Bhattacharya D."/>
            <person name="Yoon H.S."/>
        </authorList>
    </citation>
    <scope>NUCLEOTIDE SEQUENCE [LARGE SCALE GENOMIC DNA]</scope>
    <source>
        <strain evidence="2">CCMP 1328</strain>
    </source>
</reference>
<comment type="caution">
    <text evidence="1">The sequence shown here is derived from an EMBL/GenBank/DDBJ whole genome shotgun (WGS) entry which is preliminary data.</text>
</comment>
<organism evidence="1 2">
    <name type="scientific">Porphyridium purpureum</name>
    <name type="common">Red alga</name>
    <name type="synonym">Porphyridium cruentum</name>
    <dbReference type="NCBI Taxonomy" id="35688"/>
    <lineage>
        <taxon>Eukaryota</taxon>
        <taxon>Rhodophyta</taxon>
        <taxon>Bangiophyceae</taxon>
        <taxon>Porphyridiales</taxon>
        <taxon>Porphyridiaceae</taxon>
        <taxon>Porphyridium</taxon>
    </lineage>
</organism>